<dbReference type="Proteomes" id="UP001304895">
    <property type="component" value="Unassembled WGS sequence"/>
</dbReference>
<proteinExistence type="predicted"/>
<dbReference type="AlphaFoldDB" id="A0AAN6UJH9"/>
<feature type="compositionally biased region" description="Polar residues" evidence="1">
    <location>
        <begin position="52"/>
        <end position="61"/>
    </location>
</feature>
<reference evidence="2" key="1">
    <citation type="journal article" date="2023" name="Mol. Phylogenet. Evol.">
        <title>Genome-scale phylogeny and comparative genomics of the fungal order Sordariales.</title>
        <authorList>
            <person name="Hensen N."/>
            <person name="Bonometti L."/>
            <person name="Westerberg I."/>
            <person name="Brannstrom I.O."/>
            <person name="Guillou S."/>
            <person name="Cros-Aarteil S."/>
            <person name="Calhoun S."/>
            <person name="Haridas S."/>
            <person name="Kuo A."/>
            <person name="Mondo S."/>
            <person name="Pangilinan J."/>
            <person name="Riley R."/>
            <person name="LaButti K."/>
            <person name="Andreopoulos B."/>
            <person name="Lipzen A."/>
            <person name="Chen C."/>
            <person name="Yan M."/>
            <person name="Daum C."/>
            <person name="Ng V."/>
            <person name="Clum A."/>
            <person name="Steindorff A."/>
            <person name="Ohm R.A."/>
            <person name="Martin F."/>
            <person name="Silar P."/>
            <person name="Natvig D.O."/>
            <person name="Lalanne C."/>
            <person name="Gautier V."/>
            <person name="Ament-Velasquez S.L."/>
            <person name="Kruys A."/>
            <person name="Hutchinson M.I."/>
            <person name="Powell A.J."/>
            <person name="Barry K."/>
            <person name="Miller A.N."/>
            <person name="Grigoriev I.V."/>
            <person name="Debuchy R."/>
            <person name="Gladieux P."/>
            <person name="Hiltunen Thoren M."/>
            <person name="Johannesson H."/>
        </authorList>
    </citation>
    <scope>NUCLEOTIDE SEQUENCE</scope>
    <source>
        <strain evidence="2">CBS 123565</strain>
    </source>
</reference>
<organism evidence="2 3">
    <name type="scientific">Trichocladium antarcticum</name>
    <dbReference type="NCBI Taxonomy" id="1450529"/>
    <lineage>
        <taxon>Eukaryota</taxon>
        <taxon>Fungi</taxon>
        <taxon>Dikarya</taxon>
        <taxon>Ascomycota</taxon>
        <taxon>Pezizomycotina</taxon>
        <taxon>Sordariomycetes</taxon>
        <taxon>Sordariomycetidae</taxon>
        <taxon>Sordariales</taxon>
        <taxon>Chaetomiaceae</taxon>
        <taxon>Trichocladium</taxon>
    </lineage>
</organism>
<name>A0AAN6UJH9_9PEZI</name>
<comment type="caution">
    <text evidence="2">The sequence shown here is derived from an EMBL/GenBank/DDBJ whole genome shotgun (WGS) entry which is preliminary data.</text>
</comment>
<accession>A0AAN6UJH9</accession>
<dbReference type="EMBL" id="MU853410">
    <property type="protein sequence ID" value="KAK4133894.1"/>
    <property type="molecule type" value="Genomic_DNA"/>
</dbReference>
<keyword evidence="3" id="KW-1185">Reference proteome</keyword>
<evidence type="ECO:0000313" key="3">
    <source>
        <dbReference type="Proteomes" id="UP001304895"/>
    </source>
</evidence>
<feature type="region of interest" description="Disordered" evidence="1">
    <location>
        <begin position="52"/>
        <end position="114"/>
    </location>
</feature>
<feature type="compositionally biased region" description="Basic and acidic residues" evidence="1">
    <location>
        <begin position="86"/>
        <end position="102"/>
    </location>
</feature>
<evidence type="ECO:0000313" key="2">
    <source>
        <dbReference type="EMBL" id="KAK4133894.1"/>
    </source>
</evidence>
<protein>
    <submittedName>
        <fullName evidence="2">Uncharacterized protein</fullName>
    </submittedName>
</protein>
<gene>
    <name evidence="2" type="ORF">BT67DRAFT_34428</name>
</gene>
<evidence type="ECO:0000256" key="1">
    <source>
        <dbReference type="SAM" id="MobiDB-lite"/>
    </source>
</evidence>
<reference evidence="2" key="2">
    <citation type="submission" date="2023-05" db="EMBL/GenBank/DDBJ databases">
        <authorList>
            <consortium name="Lawrence Berkeley National Laboratory"/>
            <person name="Steindorff A."/>
            <person name="Hensen N."/>
            <person name="Bonometti L."/>
            <person name="Westerberg I."/>
            <person name="Brannstrom I.O."/>
            <person name="Guillou S."/>
            <person name="Cros-Aarteil S."/>
            <person name="Calhoun S."/>
            <person name="Haridas S."/>
            <person name="Kuo A."/>
            <person name="Mondo S."/>
            <person name="Pangilinan J."/>
            <person name="Riley R."/>
            <person name="Labutti K."/>
            <person name="Andreopoulos B."/>
            <person name="Lipzen A."/>
            <person name="Chen C."/>
            <person name="Yanf M."/>
            <person name="Daum C."/>
            <person name="Ng V."/>
            <person name="Clum A."/>
            <person name="Ohm R."/>
            <person name="Martin F."/>
            <person name="Silar P."/>
            <person name="Natvig D."/>
            <person name="Lalanne C."/>
            <person name="Gautier V."/>
            <person name="Ament-Velasquez S.L."/>
            <person name="Kruys A."/>
            <person name="Hutchinson M.I."/>
            <person name="Powell A.J."/>
            <person name="Barry K."/>
            <person name="Miller A.N."/>
            <person name="Grigoriev I.V."/>
            <person name="Debuchy R."/>
            <person name="Gladieux P."/>
            <person name="Thoren M.H."/>
            <person name="Johannesson H."/>
        </authorList>
    </citation>
    <scope>NUCLEOTIDE SEQUENCE</scope>
    <source>
        <strain evidence="2">CBS 123565</strain>
    </source>
</reference>
<sequence length="240" mass="26750">MLLAWHQPQRPTMFRPTRPDLTGLYSISTHILSQAGLPPSPRTRSLHLANNDSIMGSCSSSPDKDRSKPGTHGPSSSAEFLQPRPAARDSQPHSQRRYEPRKQANLKPRQQAKAKPGFRLELVCTGCPAGRCTYANDKNFNKAKVYSTTLAPRGDLQVWRVRLDLCDWMNMRGKRESGVKAKGILEQYLPSSSNDYDDYGVHEKRKGRGADPICMEEVMGRLEGAGVVSRDTTVAWSSIL</sequence>